<keyword evidence="2" id="KW-0813">Transport</keyword>
<accession>A0A485KH51</accession>
<evidence type="ECO:0000259" key="7">
    <source>
        <dbReference type="Pfam" id="PF01061"/>
    </source>
</evidence>
<reference evidence="9" key="2">
    <citation type="submission" date="2019-06" db="EMBL/GenBank/DDBJ databases">
        <title>Genomics analysis of Aphanomyces spp. identifies a new class of oomycete effector associated with host adaptation.</title>
        <authorList>
            <person name="Gaulin E."/>
        </authorList>
    </citation>
    <scope>NUCLEOTIDE SEQUENCE</scope>
    <source>
        <strain evidence="9">CBS 578.67</strain>
    </source>
</reference>
<dbReference type="Proteomes" id="UP000332933">
    <property type="component" value="Unassembled WGS sequence"/>
</dbReference>
<keyword evidence="4 6" id="KW-1133">Transmembrane helix</keyword>
<feature type="transmembrane region" description="Helical" evidence="6">
    <location>
        <begin position="296"/>
        <end position="316"/>
    </location>
</feature>
<name>A0A485KH51_9STRA</name>
<feature type="transmembrane region" description="Helical" evidence="6">
    <location>
        <begin position="158"/>
        <end position="177"/>
    </location>
</feature>
<feature type="domain" description="ABC-2 type transporter transmembrane" evidence="7">
    <location>
        <begin position="134"/>
        <end position="346"/>
    </location>
</feature>
<keyword evidence="3 6" id="KW-0812">Transmembrane</keyword>
<evidence type="ECO:0000313" key="11">
    <source>
        <dbReference type="Proteomes" id="UP000332933"/>
    </source>
</evidence>
<dbReference type="InterPro" id="IPR013525">
    <property type="entry name" value="ABC2_TM"/>
</dbReference>
<dbReference type="InterPro" id="IPR043926">
    <property type="entry name" value="ABCG_dom"/>
</dbReference>
<dbReference type="GO" id="GO:0140359">
    <property type="term" value="F:ABC-type transporter activity"/>
    <property type="evidence" value="ECO:0007669"/>
    <property type="project" value="InterPro"/>
</dbReference>
<keyword evidence="5 6" id="KW-0472">Membrane</keyword>
<dbReference type="EMBL" id="CAADRA010001506">
    <property type="protein sequence ID" value="VFT82177.1"/>
    <property type="molecule type" value="Genomic_DNA"/>
</dbReference>
<feature type="transmembrane region" description="Helical" evidence="6">
    <location>
        <begin position="189"/>
        <end position="210"/>
    </location>
</feature>
<dbReference type="AlphaFoldDB" id="A0A485KH51"/>
<protein>
    <submittedName>
        <fullName evidence="10">Aste57867_5096 protein</fullName>
    </submittedName>
</protein>
<dbReference type="OrthoDB" id="90452at2759"/>
<evidence type="ECO:0000256" key="1">
    <source>
        <dbReference type="ARBA" id="ARBA00004141"/>
    </source>
</evidence>
<dbReference type="EMBL" id="VJMH01001505">
    <property type="protein sequence ID" value="KAF0711763.1"/>
    <property type="molecule type" value="Genomic_DNA"/>
</dbReference>
<evidence type="ECO:0000256" key="3">
    <source>
        <dbReference type="ARBA" id="ARBA00022692"/>
    </source>
</evidence>
<dbReference type="Pfam" id="PF01061">
    <property type="entry name" value="ABC2_membrane"/>
    <property type="match status" value="1"/>
</dbReference>
<keyword evidence="11" id="KW-1185">Reference proteome</keyword>
<evidence type="ECO:0000256" key="4">
    <source>
        <dbReference type="ARBA" id="ARBA00022989"/>
    </source>
</evidence>
<evidence type="ECO:0000256" key="2">
    <source>
        <dbReference type="ARBA" id="ARBA00022448"/>
    </source>
</evidence>
<evidence type="ECO:0000259" key="8">
    <source>
        <dbReference type="Pfam" id="PF19055"/>
    </source>
</evidence>
<feature type="domain" description="ABC transporter family G" evidence="8">
    <location>
        <begin position="19"/>
        <end position="81"/>
    </location>
</feature>
<dbReference type="GO" id="GO:0016020">
    <property type="term" value="C:membrane"/>
    <property type="evidence" value="ECO:0007669"/>
    <property type="project" value="UniProtKB-SubCell"/>
</dbReference>
<evidence type="ECO:0000313" key="10">
    <source>
        <dbReference type="EMBL" id="VFT82177.1"/>
    </source>
</evidence>
<evidence type="ECO:0000256" key="6">
    <source>
        <dbReference type="SAM" id="Phobius"/>
    </source>
</evidence>
<proteinExistence type="predicted"/>
<feature type="transmembrane region" description="Helical" evidence="6">
    <location>
        <begin position="265"/>
        <end position="284"/>
    </location>
</feature>
<feature type="transmembrane region" description="Helical" evidence="6">
    <location>
        <begin position="231"/>
        <end position="253"/>
    </location>
</feature>
<evidence type="ECO:0000256" key="5">
    <source>
        <dbReference type="ARBA" id="ARBA00023136"/>
    </source>
</evidence>
<feature type="transmembrane region" description="Helical" evidence="6">
    <location>
        <begin position="385"/>
        <end position="404"/>
    </location>
</feature>
<organism evidence="10 11">
    <name type="scientific">Aphanomyces stellatus</name>
    <dbReference type="NCBI Taxonomy" id="120398"/>
    <lineage>
        <taxon>Eukaryota</taxon>
        <taxon>Sar</taxon>
        <taxon>Stramenopiles</taxon>
        <taxon>Oomycota</taxon>
        <taxon>Saprolegniomycetes</taxon>
        <taxon>Saprolegniales</taxon>
        <taxon>Verrucalvaceae</taxon>
        <taxon>Aphanomyces</taxon>
    </lineage>
</organism>
<comment type="subcellular location">
    <subcellularLocation>
        <location evidence="1">Membrane</location>
        <topology evidence="1">Multi-pass membrane protein</topology>
    </subcellularLocation>
</comment>
<evidence type="ECO:0000313" key="9">
    <source>
        <dbReference type="EMBL" id="KAF0711763.1"/>
    </source>
</evidence>
<dbReference type="PANTHER" id="PTHR19241">
    <property type="entry name" value="ATP-BINDING CASSETTE TRANSPORTER"/>
    <property type="match status" value="1"/>
</dbReference>
<gene>
    <name evidence="10" type="primary">Aste57867_5096</name>
    <name evidence="9" type="ORF">As57867_005083</name>
    <name evidence="10" type="ORF">ASTE57867_5096</name>
</gene>
<sequence length="411" mass="46342">MECIKRIAQSGRTVVCTIHQPSTVLFELFDKLLLLKTGGEMVYFGDLGNESSHLVDYFSQFHGLDPIRTNENPATYMLNCIGAGTGIATIDADFAVAYKQSQLGVANEALVALWTQPNGAQLNKEKHFEVSFVQQFSLLVGRQWTLYWRSPAYNLGRIVFMLVVALVFGSCFYGKHLETSADVLSQACMLFFSSISLCFAYVVMALTFTLRNRPVFYREHLSVMYSPLAHALSMALVESVYGVGLATFNLVVFYWLNGFSSSLEAWFFCWLGLIGLFVSMSYFAHMVAYAAPSLQIAILAVSSWLTFFFVACGFLIDGNTLAKGWVWMYWISPYHYMLEVILMAQYNDQTRLVVDVLTKKTIPINQVVIHFFNGAFSYDNIGRDFGLMVAIIAFFQLVIVRCMAKVNHTSR</sequence>
<dbReference type="Pfam" id="PF19055">
    <property type="entry name" value="ABC2_membrane_7"/>
    <property type="match status" value="1"/>
</dbReference>
<reference evidence="10 11" key="1">
    <citation type="submission" date="2019-03" db="EMBL/GenBank/DDBJ databases">
        <authorList>
            <person name="Gaulin E."/>
            <person name="Dumas B."/>
        </authorList>
    </citation>
    <scope>NUCLEOTIDE SEQUENCE [LARGE SCALE GENOMIC DNA]</scope>
    <source>
        <strain evidence="10">CBS 568.67</strain>
    </source>
</reference>